<organism evidence="2">
    <name type="scientific">Glycine max</name>
    <name type="common">Soybean</name>
    <name type="synonym">Glycine hispida</name>
    <dbReference type="NCBI Taxonomy" id="3847"/>
    <lineage>
        <taxon>Eukaryota</taxon>
        <taxon>Viridiplantae</taxon>
        <taxon>Streptophyta</taxon>
        <taxon>Embryophyta</taxon>
        <taxon>Tracheophyta</taxon>
        <taxon>Spermatophyta</taxon>
        <taxon>Magnoliopsida</taxon>
        <taxon>eudicotyledons</taxon>
        <taxon>Gunneridae</taxon>
        <taxon>Pentapetalae</taxon>
        <taxon>rosids</taxon>
        <taxon>fabids</taxon>
        <taxon>Fabales</taxon>
        <taxon>Fabaceae</taxon>
        <taxon>Papilionoideae</taxon>
        <taxon>50 kb inversion clade</taxon>
        <taxon>NPAAA clade</taxon>
        <taxon>indigoferoid/millettioid clade</taxon>
        <taxon>Phaseoleae</taxon>
        <taxon>Glycine</taxon>
        <taxon>Glycine subgen. Soja</taxon>
    </lineage>
</organism>
<reference evidence="3" key="2">
    <citation type="submission" date="2018-02" db="UniProtKB">
        <authorList>
            <consortium name="EnsemblPlants"/>
        </authorList>
    </citation>
    <scope>IDENTIFICATION</scope>
    <source>
        <strain evidence="3">Williams 82</strain>
    </source>
</reference>
<dbReference type="FunCoup" id="A0A0R0L8C7">
    <property type="interactions" value="4044"/>
</dbReference>
<evidence type="ECO:0000313" key="4">
    <source>
        <dbReference type="Proteomes" id="UP000008827"/>
    </source>
</evidence>
<evidence type="ECO:0000313" key="3">
    <source>
        <dbReference type="EnsemblPlants" id="KRH71823"/>
    </source>
</evidence>
<gene>
    <name evidence="2" type="ORF">GLYMA_02G170900</name>
</gene>
<feature type="region of interest" description="Disordered" evidence="1">
    <location>
        <begin position="862"/>
        <end position="882"/>
    </location>
</feature>
<feature type="region of interest" description="Disordered" evidence="1">
    <location>
        <begin position="789"/>
        <end position="847"/>
    </location>
</feature>
<feature type="compositionally biased region" description="Basic and acidic residues" evidence="1">
    <location>
        <begin position="383"/>
        <end position="405"/>
    </location>
</feature>
<reference evidence="2" key="3">
    <citation type="submission" date="2018-07" db="EMBL/GenBank/DDBJ databases">
        <title>WGS assembly of Glycine max.</title>
        <authorList>
            <person name="Schmutz J."/>
            <person name="Cannon S."/>
            <person name="Schlueter J."/>
            <person name="Ma J."/>
            <person name="Mitros T."/>
            <person name="Nelson W."/>
            <person name="Hyten D."/>
            <person name="Song Q."/>
            <person name="Thelen J."/>
            <person name="Cheng J."/>
            <person name="Xu D."/>
            <person name="Hellsten U."/>
            <person name="May G."/>
            <person name="Yu Y."/>
            <person name="Sakurai T."/>
            <person name="Umezawa T."/>
            <person name="Bhattacharyya M."/>
            <person name="Sandhu D."/>
            <person name="Valliyodan B."/>
            <person name="Lindquist E."/>
            <person name="Peto M."/>
            <person name="Grant D."/>
            <person name="Shu S."/>
            <person name="Goodstein D."/>
            <person name="Barry K."/>
            <person name="Futrell-Griggs M."/>
            <person name="Abernathy B."/>
            <person name="Du J."/>
            <person name="Tian Z."/>
            <person name="Zhu L."/>
            <person name="Gill N."/>
            <person name="Joshi T."/>
            <person name="Libault M."/>
            <person name="Sethuraman A."/>
            <person name="Zhang X."/>
            <person name="Shinozaki K."/>
            <person name="Nguyen H."/>
            <person name="Wing R."/>
            <person name="Cregan P."/>
            <person name="Specht J."/>
            <person name="Grimwood J."/>
            <person name="Rokhsar D."/>
            <person name="Stacey G."/>
            <person name="Shoemaker R."/>
            <person name="Jackson S."/>
        </authorList>
    </citation>
    <scope>NUCLEOTIDE SEQUENCE</scope>
    <source>
        <tissue evidence="2">Callus</tissue>
    </source>
</reference>
<dbReference type="EnsemblPlants" id="KRH71823">
    <property type="protein sequence ID" value="KRH71823"/>
    <property type="gene ID" value="GLYMA_02G170900"/>
</dbReference>
<feature type="region of interest" description="Disordered" evidence="1">
    <location>
        <begin position="671"/>
        <end position="692"/>
    </location>
</feature>
<feature type="compositionally biased region" description="Acidic residues" evidence="1">
    <location>
        <begin position="286"/>
        <end position="304"/>
    </location>
</feature>
<dbReference type="Proteomes" id="UP000008827">
    <property type="component" value="Chromosome 2"/>
</dbReference>
<dbReference type="PANTHER" id="PTHR16897:SF2">
    <property type="entry name" value="OS03G0226600 PROTEIN"/>
    <property type="match status" value="1"/>
</dbReference>
<accession>A0A0R0L8C7</accession>
<dbReference type="AlphaFoldDB" id="A0A0R0L8C7"/>
<feature type="region of interest" description="Disordered" evidence="1">
    <location>
        <begin position="286"/>
        <end position="313"/>
    </location>
</feature>
<dbReference type="SMR" id="A0A0R0L8C7"/>
<feature type="compositionally biased region" description="Basic and acidic residues" evidence="1">
    <location>
        <begin position="414"/>
        <end position="426"/>
    </location>
</feature>
<reference evidence="2 3" key="1">
    <citation type="journal article" date="2010" name="Nature">
        <title>Genome sequence of the palaeopolyploid soybean.</title>
        <authorList>
            <person name="Schmutz J."/>
            <person name="Cannon S.B."/>
            <person name="Schlueter J."/>
            <person name="Ma J."/>
            <person name="Mitros T."/>
            <person name="Nelson W."/>
            <person name="Hyten D.L."/>
            <person name="Song Q."/>
            <person name="Thelen J.J."/>
            <person name="Cheng J."/>
            <person name="Xu D."/>
            <person name="Hellsten U."/>
            <person name="May G.D."/>
            <person name="Yu Y."/>
            <person name="Sakurai T."/>
            <person name="Umezawa T."/>
            <person name="Bhattacharyya M.K."/>
            <person name="Sandhu D."/>
            <person name="Valliyodan B."/>
            <person name="Lindquist E."/>
            <person name="Peto M."/>
            <person name="Grant D."/>
            <person name="Shu S."/>
            <person name="Goodstein D."/>
            <person name="Barry K."/>
            <person name="Futrell-Griggs M."/>
            <person name="Abernathy B."/>
            <person name="Du J."/>
            <person name="Tian Z."/>
            <person name="Zhu L."/>
            <person name="Gill N."/>
            <person name="Joshi T."/>
            <person name="Libault M."/>
            <person name="Sethuraman A."/>
            <person name="Zhang X.-C."/>
            <person name="Shinozaki K."/>
            <person name="Nguyen H.T."/>
            <person name="Wing R.A."/>
            <person name="Cregan P."/>
            <person name="Specht J."/>
            <person name="Grimwood J."/>
            <person name="Rokhsar D."/>
            <person name="Stacey G."/>
            <person name="Shoemaker R.C."/>
            <person name="Jackson S.A."/>
        </authorList>
    </citation>
    <scope>NUCLEOTIDE SEQUENCE [LARGE SCALE GENOMIC DNA]</scope>
    <source>
        <strain evidence="3">cv. Williams 82</strain>
        <tissue evidence="2">Callus</tissue>
    </source>
</reference>
<feature type="region of interest" description="Disordered" evidence="1">
    <location>
        <begin position="1080"/>
        <end position="1105"/>
    </location>
</feature>
<feature type="region of interest" description="Disordered" evidence="1">
    <location>
        <begin position="383"/>
        <end position="452"/>
    </location>
</feature>
<dbReference type="PANTHER" id="PTHR16897">
    <property type="entry name" value="OS10G0105400 PROTEIN"/>
    <property type="match status" value="1"/>
</dbReference>
<feature type="compositionally biased region" description="Polar residues" evidence="1">
    <location>
        <begin position="862"/>
        <end position="873"/>
    </location>
</feature>
<dbReference type="PaxDb" id="3847-GLYMA02G28630.2"/>
<dbReference type="STRING" id="3847.A0A0R0L8C7"/>
<dbReference type="ExpressionAtlas" id="A0A0R0L8C7">
    <property type="expression patterns" value="baseline and differential"/>
</dbReference>
<feature type="region of interest" description="Disordered" evidence="1">
    <location>
        <begin position="559"/>
        <end position="582"/>
    </location>
</feature>
<evidence type="ECO:0000256" key="1">
    <source>
        <dbReference type="SAM" id="MobiDB-lite"/>
    </source>
</evidence>
<feature type="compositionally biased region" description="Polar residues" evidence="1">
    <location>
        <begin position="1080"/>
        <end position="1089"/>
    </location>
</feature>
<feature type="compositionally biased region" description="Low complexity" evidence="1">
    <location>
        <begin position="797"/>
        <end position="837"/>
    </location>
</feature>
<sequence>MPALPHGNHQFGSSNGFWSKNRDDVGYNQLHKVFDGARARERERELLYPDACGGGGRGWISQGIVSYGRGHGTRETCALHTARLSCDTLVDFWSALGDETRQSLLRMKEEDFIERLMYRFDSKRFCRDCRRNVIREFKELKELKRMRREPRCTSWFCVADTAFQYEVSNDSIQADWRLTFADTVGLYHHFEWAVGTTEGKSDILEFENVGMNGCVQVSGLDLGGLSACFITLRAWKLDGRCTELSVKAHALKGQRCVHCRLIVGDGYVTITKGESIRRFFENAEEAEEEEDDGLMDEDGNEIDGECSRPQKHAKSPELAREFLLDAATVIFKEQVEKAFREGTARQNAHSIFVCLALKLLEERVHVACKEIITLEKQMKLLEEEEKEKREEEERKERKRAKEREKKLRRKERLKGKEKDTERKCSESMDVPGSTEISKDELSPASDVEQNNSIRSRSSVIVIEGDYPKIQDEDFTREGSTLRTQDCSYDDCEGDVAKAQHHTYDDWDGDIANAQDRNSTSTVEQSKFYCQRLRFRKEFQLDAPTKWSDRSHNAVASENGVAVGRSEPIHHEDNFGMPSRGINGLNRQSRINVAKSNGRNISHKCSERLYSSNSWINDRYNFHSCSCSLNNRTNRVSWETKPASKSESTVDTSKQFYGGSKYNHVDFMHESNGRTKGRVIPGNYSSRDLPQPKKVWEPMKSHKKYARSNSDSDVTLGSTSQGFQFDTVRSSVDEFGSSGEIDDEDSNLKRSRMVEGCQNNLDAETGASCSSTEIVSEAGMCLMGSSALNNSSDPNQGSTSSSDNCSSCLSEGDNNTTSSNRENTESSTSDSEDASQQSEVRDSSTCIDNGLSVSREAGMKKINNANDEGLTSRSPFGPSLGVTRGDVSGNPVVKITHNFDNGFSSINKCSQPQSMLPPVPKQNVQFPVFQPPSAMGYYHQNPVSWPAAPTNGLMPFPHPNPYLYAGLFGYSLNEDPCFCLQYGGLQQPAPLFNPVAVPVYQPVARAKGLNAEEPTLMSKPTSMVQEHFSRFAVEKVSLTGANLQKEALHGEVECGNSAKSQGSGFSLFHFGGPVDLSTGHKSVTASSNGDNVGDFSSKSSVDQVDKDHDCNKKEATVIEEYNLFAASNTLRFSIF</sequence>
<dbReference type="EMBL" id="CM000835">
    <property type="protein sequence ID" value="KRH71823.1"/>
    <property type="molecule type" value="Genomic_DNA"/>
</dbReference>
<name>A0A0R0L8C7_SOYBN</name>
<evidence type="ECO:0000313" key="2">
    <source>
        <dbReference type="EMBL" id="KRH71823.1"/>
    </source>
</evidence>
<dbReference type="Gramene" id="KRH71823">
    <property type="protein sequence ID" value="KRH71823"/>
    <property type="gene ID" value="GLYMA_02G170900"/>
</dbReference>
<proteinExistence type="predicted"/>
<protein>
    <submittedName>
        <fullName evidence="2 3">Uncharacterized protein</fullName>
    </submittedName>
</protein>
<keyword evidence="4" id="KW-1185">Reference proteome</keyword>